<comment type="caution">
    <text evidence="1">The sequence shown here is derived from an EMBL/GenBank/DDBJ whole genome shotgun (WGS) entry which is preliminary data.</text>
</comment>
<organism evidence="1 2">
    <name type="scientific">Paraclostridium benzoelyticum</name>
    <dbReference type="NCBI Taxonomy" id="1629550"/>
    <lineage>
        <taxon>Bacteria</taxon>
        <taxon>Bacillati</taxon>
        <taxon>Bacillota</taxon>
        <taxon>Clostridia</taxon>
        <taxon>Peptostreptococcales</taxon>
        <taxon>Peptostreptococcaceae</taxon>
        <taxon>Paraclostridium</taxon>
    </lineage>
</organism>
<dbReference type="Proteomes" id="UP000034407">
    <property type="component" value="Unassembled WGS sequence"/>
</dbReference>
<name>A0A0M3DEQ0_9FIRM</name>
<sequence>MYTRISNSDFRKLIKFNQDRTLELEVISDNINFSDSFKFYSSSDTNDSIIISGFKDKNKEILINSFKLKTSSISQVRVAFDENYQNNRNNSNLKLILDDNSLISISFEISIELN</sequence>
<gene>
    <name evidence="1" type="ORF">VN21_17455</name>
</gene>
<proteinExistence type="predicted"/>
<dbReference type="AlphaFoldDB" id="A0A0M3DEQ0"/>
<protein>
    <submittedName>
        <fullName evidence="1">Uncharacterized protein</fullName>
    </submittedName>
</protein>
<dbReference type="EMBL" id="LBBT01000360">
    <property type="protein sequence ID" value="KKX99861.1"/>
    <property type="molecule type" value="Genomic_DNA"/>
</dbReference>
<evidence type="ECO:0000313" key="1">
    <source>
        <dbReference type="EMBL" id="KKX99861.1"/>
    </source>
</evidence>
<keyword evidence="2" id="KW-1185">Reference proteome</keyword>
<dbReference type="RefSeq" id="WP_046824394.1">
    <property type="nucleotide sequence ID" value="NZ_LBBT01000360.1"/>
</dbReference>
<reference evidence="1 2" key="1">
    <citation type="submission" date="2015-04" db="EMBL/GenBank/DDBJ databases">
        <title>Microcin producing Clostridium sp. JC272T.</title>
        <authorList>
            <person name="Jyothsna T."/>
            <person name="Sasikala C."/>
            <person name="Ramana C."/>
        </authorList>
    </citation>
    <scope>NUCLEOTIDE SEQUENCE [LARGE SCALE GENOMIC DNA]</scope>
    <source>
        <strain evidence="1 2">JC272</strain>
    </source>
</reference>
<accession>A0A0M3DEQ0</accession>
<dbReference type="PATRIC" id="fig|1629550.3.peg.3023"/>
<evidence type="ECO:0000313" key="2">
    <source>
        <dbReference type="Proteomes" id="UP000034407"/>
    </source>
</evidence>